<name>A0A0C9VE91_SPHS4</name>
<accession>A0A0C9VE91</accession>
<protein>
    <submittedName>
        <fullName evidence="1">Uncharacterized protein</fullName>
    </submittedName>
</protein>
<dbReference type="HOGENOM" id="CLU_1220362_0_0_1"/>
<reference evidence="1 2" key="1">
    <citation type="submission" date="2014-06" db="EMBL/GenBank/DDBJ databases">
        <title>Evolutionary Origins and Diversification of the Mycorrhizal Mutualists.</title>
        <authorList>
            <consortium name="DOE Joint Genome Institute"/>
            <consortium name="Mycorrhizal Genomics Consortium"/>
            <person name="Kohler A."/>
            <person name="Kuo A."/>
            <person name="Nagy L.G."/>
            <person name="Floudas D."/>
            <person name="Copeland A."/>
            <person name="Barry K.W."/>
            <person name="Cichocki N."/>
            <person name="Veneault-Fourrey C."/>
            <person name="LaButti K."/>
            <person name="Lindquist E.A."/>
            <person name="Lipzen A."/>
            <person name="Lundell T."/>
            <person name="Morin E."/>
            <person name="Murat C."/>
            <person name="Riley R."/>
            <person name="Ohm R."/>
            <person name="Sun H."/>
            <person name="Tunlid A."/>
            <person name="Henrissat B."/>
            <person name="Grigoriev I.V."/>
            <person name="Hibbett D.S."/>
            <person name="Martin F."/>
        </authorList>
    </citation>
    <scope>NUCLEOTIDE SEQUENCE [LARGE SCALE GENOMIC DNA]</scope>
    <source>
        <strain evidence="1 2">SS14</strain>
    </source>
</reference>
<sequence>MPPHREHSPARQERNKKLLITYIAFNMAQDDEEGEDPILLALMAWATRERVAIGDQTWGEKEDSPGLVWKRQKWKRGDSERALVTRQPRQPTSRLFSTVSDTGLRCRLLPQMEQTRGPPKIQFAEGPPPNLLPRYNALFKYSTEYELPLLQLHVVVPILLRFTIQHIPYYTLQAGQYFPDRKMIWKISGFECNFQLSSSPGKWLEFVCFSWCFPGQESGMKVAQKIP</sequence>
<proteinExistence type="predicted"/>
<organism evidence="1 2">
    <name type="scientific">Sphaerobolus stellatus (strain SS14)</name>
    <dbReference type="NCBI Taxonomy" id="990650"/>
    <lineage>
        <taxon>Eukaryota</taxon>
        <taxon>Fungi</taxon>
        <taxon>Dikarya</taxon>
        <taxon>Basidiomycota</taxon>
        <taxon>Agaricomycotina</taxon>
        <taxon>Agaricomycetes</taxon>
        <taxon>Phallomycetidae</taxon>
        <taxon>Geastrales</taxon>
        <taxon>Sphaerobolaceae</taxon>
        <taxon>Sphaerobolus</taxon>
    </lineage>
</organism>
<gene>
    <name evidence="1" type="ORF">M422DRAFT_261819</name>
</gene>
<dbReference type="EMBL" id="KN837184">
    <property type="protein sequence ID" value="KIJ35865.1"/>
    <property type="molecule type" value="Genomic_DNA"/>
</dbReference>
<evidence type="ECO:0000313" key="2">
    <source>
        <dbReference type="Proteomes" id="UP000054279"/>
    </source>
</evidence>
<dbReference type="Proteomes" id="UP000054279">
    <property type="component" value="Unassembled WGS sequence"/>
</dbReference>
<dbReference type="AlphaFoldDB" id="A0A0C9VE91"/>
<evidence type="ECO:0000313" key="1">
    <source>
        <dbReference type="EMBL" id="KIJ35865.1"/>
    </source>
</evidence>
<keyword evidence="2" id="KW-1185">Reference proteome</keyword>